<dbReference type="HOGENOM" id="CLU_2976671_0_0_5"/>
<protein>
    <recommendedName>
        <fullName evidence="4">PEP-CTERM sorting domain-containing protein</fullName>
    </recommendedName>
</protein>
<dbReference type="Proteomes" id="UP000015347">
    <property type="component" value="Unassembled WGS sequence"/>
</dbReference>
<dbReference type="STRING" id="1123237.Salmuc_05345"/>
<dbReference type="AlphaFoldDB" id="S9RCV7"/>
<reference evidence="3" key="1">
    <citation type="journal article" date="2014" name="Stand. Genomic Sci.">
        <title>Genome sequence of the exopolysaccharide-producing Salipiger mucosus type strain (DSM 16094(T)), a moderately halophilic member of the Roseobacter clade.</title>
        <authorList>
            <person name="Riedel T."/>
            <person name="Spring S."/>
            <person name="Fiebig A."/>
            <person name="Petersen J."/>
            <person name="Kyrpides N.C."/>
            <person name="Goker M."/>
            <person name="Klenk H.P."/>
        </authorList>
    </citation>
    <scope>NUCLEOTIDE SEQUENCE [LARGE SCALE GENOMIC DNA]</scope>
    <source>
        <strain evidence="3">DSM 16094</strain>
    </source>
</reference>
<evidence type="ECO:0000313" key="3">
    <source>
        <dbReference type="Proteomes" id="UP000015347"/>
    </source>
</evidence>
<organism evidence="2 3">
    <name type="scientific">Salipiger mucosus DSM 16094</name>
    <dbReference type="NCBI Taxonomy" id="1123237"/>
    <lineage>
        <taxon>Bacteria</taxon>
        <taxon>Pseudomonadati</taxon>
        <taxon>Pseudomonadota</taxon>
        <taxon>Alphaproteobacteria</taxon>
        <taxon>Rhodobacterales</taxon>
        <taxon>Roseobacteraceae</taxon>
        <taxon>Salipiger</taxon>
    </lineage>
</organism>
<keyword evidence="3" id="KW-1185">Reference proteome</keyword>
<evidence type="ECO:0000313" key="2">
    <source>
        <dbReference type="EMBL" id="EPX75960.1"/>
    </source>
</evidence>
<evidence type="ECO:0008006" key="4">
    <source>
        <dbReference type="Google" id="ProtNLM"/>
    </source>
</evidence>
<keyword evidence="1" id="KW-0812">Transmembrane</keyword>
<comment type="caution">
    <text evidence="2">The sequence shown here is derived from an EMBL/GenBank/DDBJ whole genome shotgun (WGS) entry which is preliminary data.</text>
</comment>
<dbReference type="RefSeq" id="WP_020042951.1">
    <property type="nucleotide sequence ID" value="NZ_KE557286.1"/>
</dbReference>
<dbReference type="EMBL" id="APVH01000063">
    <property type="protein sequence ID" value="EPX75960.1"/>
    <property type="molecule type" value="Genomic_DNA"/>
</dbReference>
<sequence>MTATFSDGQSLGLTLPDAATSASYNYSATTTAAPRPAGAALLLGALGGLALLRRHRAA</sequence>
<gene>
    <name evidence="2" type="ORF">Salmuc_05345</name>
</gene>
<feature type="transmembrane region" description="Helical" evidence="1">
    <location>
        <begin position="33"/>
        <end position="52"/>
    </location>
</feature>
<proteinExistence type="predicted"/>
<keyword evidence="1" id="KW-1133">Transmembrane helix</keyword>
<evidence type="ECO:0000256" key="1">
    <source>
        <dbReference type="SAM" id="Phobius"/>
    </source>
</evidence>
<accession>S9RCV7</accession>
<name>S9RCV7_9RHOB</name>
<keyword evidence="1" id="KW-0472">Membrane</keyword>